<dbReference type="SUPFAM" id="SSF48264">
    <property type="entry name" value="Cytochrome P450"/>
    <property type="match status" value="1"/>
</dbReference>
<dbReference type="Proteomes" id="UP001054252">
    <property type="component" value="Unassembled WGS sequence"/>
</dbReference>
<evidence type="ECO:0000256" key="2">
    <source>
        <dbReference type="ARBA" id="ARBA00010617"/>
    </source>
</evidence>
<evidence type="ECO:0000313" key="10">
    <source>
        <dbReference type="EMBL" id="GKV14632.1"/>
    </source>
</evidence>
<evidence type="ECO:0000256" key="4">
    <source>
        <dbReference type="ARBA" id="ARBA00022723"/>
    </source>
</evidence>
<dbReference type="Pfam" id="PF00067">
    <property type="entry name" value="p450"/>
    <property type="match status" value="1"/>
</dbReference>
<dbReference type="PROSITE" id="PS00086">
    <property type="entry name" value="CYTOCHROME_P450"/>
    <property type="match status" value="1"/>
</dbReference>
<keyword evidence="3 8" id="KW-0349">Heme</keyword>
<evidence type="ECO:0000256" key="8">
    <source>
        <dbReference type="PIRSR" id="PIRSR602401-1"/>
    </source>
</evidence>
<name>A0AAV5JTH6_9ROSI</name>
<dbReference type="PRINTS" id="PR00463">
    <property type="entry name" value="EP450I"/>
</dbReference>
<dbReference type="GO" id="GO:0005506">
    <property type="term" value="F:iron ion binding"/>
    <property type="evidence" value="ECO:0007669"/>
    <property type="project" value="InterPro"/>
</dbReference>
<sequence>MLWPVLGISPTVVFHTIADDMHEWFTGALIKAGGTFSYRGIWFGRCYGIVTIDPSNIEYMLKTNFKNFPKGEYYQDRFSDLLGDGIFNVDGESWKEQRWIVKSEMHSIRFVEHSFQTMQDLVQQRLLMLTEKMVRSGDAFDLQEVLLRFTFDNICTAALGIDPGCLALDLPEVPFAKAFEEATELTLYRFLMPPFVWKPLNFFQIGYEKRLRKAIKIVHDFAEETVRDRRSNESEFGNLKDKSDLLSRLMERGNREQAPEKFYRDFCISLILAGRDTTSVGLAWFFWLISKNPEVEIKILNEICEILRQRRAEEDEKEDSVFTIEDLKKMVYLQAALSESLRLYPSVPVEMKCVLEDDIFPDGTPVKKGARVFYCIFSMGRVESIWSRDCLEFKPERWIKDGHFVSENQFKYAVFNAGPRMCVGKIFAYMQMKMVAASILLRYSVQVVEGHRVSPKVTTTLYMKDGLMVTLKPRPLISNPEKEHE</sequence>
<comment type="caution">
    <text evidence="10">The sequence shown here is derived from an EMBL/GenBank/DDBJ whole genome shotgun (WGS) entry which is preliminary data.</text>
</comment>
<dbReference type="InterPro" id="IPR001128">
    <property type="entry name" value="Cyt_P450"/>
</dbReference>
<evidence type="ECO:0000256" key="3">
    <source>
        <dbReference type="ARBA" id="ARBA00022617"/>
    </source>
</evidence>
<dbReference type="GO" id="GO:0020037">
    <property type="term" value="F:heme binding"/>
    <property type="evidence" value="ECO:0007669"/>
    <property type="project" value="InterPro"/>
</dbReference>
<dbReference type="PANTHER" id="PTHR24296">
    <property type="entry name" value="CYTOCHROME P450"/>
    <property type="match status" value="1"/>
</dbReference>
<keyword evidence="5 9" id="KW-0560">Oxidoreductase</keyword>
<dbReference type="GO" id="GO:0004497">
    <property type="term" value="F:monooxygenase activity"/>
    <property type="evidence" value="ECO:0007669"/>
    <property type="project" value="UniProtKB-KW"/>
</dbReference>
<dbReference type="PRINTS" id="PR00385">
    <property type="entry name" value="P450"/>
</dbReference>
<keyword evidence="4 8" id="KW-0479">Metal-binding</keyword>
<organism evidence="10 11">
    <name type="scientific">Rubroshorea leprosula</name>
    <dbReference type="NCBI Taxonomy" id="152421"/>
    <lineage>
        <taxon>Eukaryota</taxon>
        <taxon>Viridiplantae</taxon>
        <taxon>Streptophyta</taxon>
        <taxon>Embryophyta</taxon>
        <taxon>Tracheophyta</taxon>
        <taxon>Spermatophyta</taxon>
        <taxon>Magnoliopsida</taxon>
        <taxon>eudicotyledons</taxon>
        <taxon>Gunneridae</taxon>
        <taxon>Pentapetalae</taxon>
        <taxon>rosids</taxon>
        <taxon>malvids</taxon>
        <taxon>Malvales</taxon>
        <taxon>Dipterocarpaceae</taxon>
        <taxon>Rubroshorea</taxon>
    </lineage>
</organism>
<reference evidence="10 11" key="1">
    <citation type="journal article" date="2021" name="Commun. Biol.">
        <title>The genome of Shorea leprosula (Dipterocarpaceae) highlights the ecological relevance of drought in aseasonal tropical rainforests.</title>
        <authorList>
            <person name="Ng K.K.S."/>
            <person name="Kobayashi M.J."/>
            <person name="Fawcett J.A."/>
            <person name="Hatakeyama M."/>
            <person name="Paape T."/>
            <person name="Ng C.H."/>
            <person name="Ang C.C."/>
            <person name="Tnah L.H."/>
            <person name="Lee C.T."/>
            <person name="Nishiyama T."/>
            <person name="Sese J."/>
            <person name="O'Brien M.J."/>
            <person name="Copetti D."/>
            <person name="Mohd Noor M.I."/>
            <person name="Ong R.C."/>
            <person name="Putra M."/>
            <person name="Sireger I.Z."/>
            <person name="Indrioko S."/>
            <person name="Kosugi Y."/>
            <person name="Izuno A."/>
            <person name="Isagi Y."/>
            <person name="Lee S.L."/>
            <person name="Shimizu K.K."/>
        </authorList>
    </citation>
    <scope>NUCLEOTIDE SEQUENCE [LARGE SCALE GENOMIC DNA]</scope>
    <source>
        <strain evidence="10">214</strain>
    </source>
</reference>
<comment type="cofactor">
    <cofactor evidence="1 8">
        <name>heme</name>
        <dbReference type="ChEBI" id="CHEBI:30413"/>
    </cofactor>
</comment>
<dbReference type="InterPro" id="IPR017972">
    <property type="entry name" value="Cyt_P450_CS"/>
</dbReference>
<keyword evidence="7 9" id="KW-0503">Monooxygenase</keyword>
<evidence type="ECO:0000256" key="7">
    <source>
        <dbReference type="ARBA" id="ARBA00023033"/>
    </source>
</evidence>
<feature type="binding site" description="axial binding residue" evidence="8">
    <location>
        <position position="422"/>
    </location>
    <ligand>
        <name>heme</name>
        <dbReference type="ChEBI" id="CHEBI:30413"/>
    </ligand>
    <ligandPart>
        <name>Fe</name>
        <dbReference type="ChEBI" id="CHEBI:18248"/>
    </ligandPart>
</feature>
<evidence type="ECO:0000313" key="11">
    <source>
        <dbReference type="Proteomes" id="UP001054252"/>
    </source>
</evidence>
<evidence type="ECO:0000256" key="6">
    <source>
        <dbReference type="ARBA" id="ARBA00023004"/>
    </source>
</evidence>
<evidence type="ECO:0000256" key="9">
    <source>
        <dbReference type="RuleBase" id="RU000461"/>
    </source>
</evidence>
<evidence type="ECO:0008006" key="12">
    <source>
        <dbReference type="Google" id="ProtNLM"/>
    </source>
</evidence>
<gene>
    <name evidence="10" type="ORF">SLEP1_g25475</name>
</gene>
<evidence type="ECO:0000256" key="1">
    <source>
        <dbReference type="ARBA" id="ARBA00001971"/>
    </source>
</evidence>
<dbReference type="InterPro" id="IPR036396">
    <property type="entry name" value="Cyt_P450_sf"/>
</dbReference>
<dbReference type="AlphaFoldDB" id="A0AAV5JTH6"/>
<evidence type="ECO:0000256" key="5">
    <source>
        <dbReference type="ARBA" id="ARBA00023002"/>
    </source>
</evidence>
<dbReference type="GO" id="GO:0016705">
    <property type="term" value="F:oxidoreductase activity, acting on paired donors, with incorporation or reduction of molecular oxygen"/>
    <property type="evidence" value="ECO:0007669"/>
    <property type="project" value="InterPro"/>
</dbReference>
<dbReference type="Gene3D" id="1.10.630.10">
    <property type="entry name" value="Cytochrome P450"/>
    <property type="match status" value="1"/>
</dbReference>
<accession>A0AAV5JTH6</accession>
<dbReference type="GO" id="GO:0006629">
    <property type="term" value="P:lipid metabolic process"/>
    <property type="evidence" value="ECO:0007669"/>
    <property type="project" value="UniProtKB-ARBA"/>
</dbReference>
<dbReference type="CDD" id="cd11064">
    <property type="entry name" value="CYP86A"/>
    <property type="match status" value="1"/>
</dbReference>
<proteinExistence type="inferred from homology"/>
<dbReference type="EMBL" id="BPVZ01000041">
    <property type="protein sequence ID" value="GKV14632.1"/>
    <property type="molecule type" value="Genomic_DNA"/>
</dbReference>
<keyword evidence="6 8" id="KW-0408">Iron</keyword>
<comment type="similarity">
    <text evidence="2 9">Belongs to the cytochrome P450 family.</text>
</comment>
<keyword evidence="11" id="KW-1185">Reference proteome</keyword>
<protein>
    <recommendedName>
        <fullName evidence="12">Cytochrome P450</fullName>
    </recommendedName>
</protein>
<dbReference type="InterPro" id="IPR002401">
    <property type="entry name" value="Cyt_P450_E_grp-I"/>
</dbReference>